<keyword evidence="1" id="KW-0732">Signal</keyword>
<sequence>MGQVQEVLLRMRTFGLWILSPVLILAFVACSPVARFHGYAPDDMQLAEIEVGRDTRQSVEEKIGRPGVSGVMEGSGWFYVQSDWIEEGWRAPVEVDRQIVAISFDSADRVSNIERFGLEDGEIVALSRRVTDTGPSGMSVLRQLMSNFGRFNPAQMLGG</sequence>
<keyword evidence="3" id="KW-0812">Transmembrane</keyword>
<evidence type="ECO:0000256" key="1">
    <source>
        <dbReference type="ARBA" id="ARBA00022729"/>
    </source>
</evidence>
<gene>
    <name evidence="5" type="primary">bamE</name>
    <name evidence="5" type="ORF">PUT78_10240</name>
</gene>
<dbReference type="InterPro" id="IPR037873">
    <property type="entry name" value="BamE-like"/>
</dbReference>
<evidence type="ECO:0000313" key="5">
    <source>
        <dbReference type="EMBL" id="MDD7971483.1"/>
    </source>
</evidence>
<keyword evidence="2 3" id="KW-0472">Membrane</keyword>
<dbReference type="Proteomes" id="UP001431784">
    <property type="component" value="Unassembled WGS sequence"/>
</dbReference>
<keyword evidence="6" id="KW-1185">Reference proteome</keyword>
<name>A0ABT5T8P2_9RHOB</name>
<evidence type="ECO:0000256" key="2">
    <source>
        <dbReference type="ARBA" id="ARBA00023136"/>
    </source>
</evidence>
<evidence type="ECO:0000256" key="3">
    <source>
        <dbReference type="SAM" id="Phobius"/>
    </source>
</evidence>
<evidence type="ECO:0000313" key="6">
    <source>
        <dbReference type="Proteomes" id="UP001431784"/>
    </source>
</evidence>
<dbReference type="Pfam" id="PF04355">
    <property type="entry name" value="BamE"/>
    <property type="match status" value="1"/>
</dbReference>
<dbReference type="Gene3D" id="3.30.1450.10">
    <property type="match status" value="1"/>
</dbReference>
<protein>
    <submittedName>
        <fullName evidence="5">Outer membrane protein assembly factor BamE</fullName>
    </submittedName>
</protein>
<accession>A0ABT5T8P2</accession>
<keyword evidence="3" id="KW-1133">Transmembrane helix</keyword>
<organism evidence="5 6">
    <name type="scientific">Roseinatronobacter alkalisoli</name>
    <dbReference type="NCBI Taxonomy" id="3028235"/>
    <lineage>
        <taxon>Bacteria</taxon>
        <taxon>Pseudomonadati</taxon>
        <taxon>Pseudomonadota</taxon>
        <taxon>Alphaproteobacteria</taxon>
        <taxon>Rhodobacterales</taxon>
        <taxon>Paracoccaceae</taxon>
        <taxon>Roseinatronobacter</taxon>
    </lineage>
</organism>
<feature type="transmembrane region" description="Helical" evidence="3">
    <location>
        <begin position="14"/>
        <end position="34"/>
    </location>
</feature>
<proteinExistence type="predicted"/>
<reference evidence="5" key="1">
    <citation type="submission" date="2023-02" db="EMBL/GenBank/DDBJ databases">
        <title>Description of Roseinatronobacter alkalisoli sp. nov., an alkaliphilic bacerium isolated from soda soil.</title>
        <authorList>
            <person name="Wei W."/>
        </authorList>
    </citation>
    <scope>NUCLEOTIDE SEQUENCE</scope>
    <source>
        <strain evidence="5">HJB301</strain>
    </source>
</reference>
<feature type="domain" description="Outer membrane protein assembly factor BamE" evidence="4">
    <location>
        <begin position="38"/>
        <end position="113"/>
    </location>
</feature>
<dbReference type="RefSeq" id="WP_274352162.1">
    <property type="nucleotide sequence ID" value="NZ_JAQZSM010000007.1"/>
</dbReference>
<dbReference type="InterPro" id="IPR007450">
    <property type="entry name" value="BamE_dom"/>
</dbReference>
<comment type="caution">
    <text evidence="5">The sequence shown here is derived from an EMBL/GenBank/DDBJ whole genome shotgun (WGS) entry which is preliminary data.</text>
</comment>
<evidence type="ECO:0000259" key="4">
    <source>
        <dbReference type="Pfam" id="PF04355"/>
    </source>
</evidence>
<dbReference type="EMBL" id="JAQZSM010000007">
    <property type="protein sequence ID" value="MDD7971483.1"/>
    <property type="molecule type" value="Genomic_DNA"/>
</dbReference>